<accession>A0A843W2H1</accession>
<dbReference type="NCBIfam" id="TIGR00756">
    <property type="entry name" value="PPR"/>
    <property type="match status" value="6"/>
</dbReference>
<evidence type="ECO:0000256" key="1">
    <source>
        <dbReference type="ARBA" id="ARBA00004229"/>
    </source>
</evidence>
<dbReference type="Pfam" id="PF01535">
    <property type="entry name" value="PPR"/>
    <property type="match status" value="5"/>
</dbReference>
<feature type="repeat" description="PPR" evidence="6">
    <location>
        <begin position="92"/>
        <end position="126"/>
    </location>
</feature>
<reference evidence="8" key="1">
    <citation type="submission" date="2017-07" db="EMBL/GenBank/DDBJ databases">
        <title>Taro Niue Genome Assembly and Annotation.</title>
        <authorList>
            <person name="Atibalentja N."/>
            <person name="Keating K."/>
            <person name="Fields C.J."/>
        </authorList>
    </citation>
    <scope>NUCLEOTIDE SEQUENCE</scope>
    <source>
        <strain evidence="8">Niue_2</strain>
        <tissue evidence="8">Leaf</tissue>
    </source>
</reference>
<dbReference type="InterPro" id="IPR046960">
    <property type="entry name" value="PPR_At4g14850-like_plant"/>
</dbReference>
<dbReference type="InterPro" id="IPR046849">
    <property type="entry name" value="E2_motif"/>
</dbReference>
<dbReference type="Proteomes" id="UP000652761">
    <property type="component" value="Unassembled WGS sequence"/>
</dbReference>
<evidence type="ECO:0000256" key="6">
    <source>
        <dbReference type="PROSITE-ProRule" id="PRU00708"/>
    </source>
</evidence>
<evidence type="ECO:0000313" key="8">
    <source>
        <dbReference type="EMBL" id="MQL99244.1"/>
    </source>
</evidence>
<feature type="domain" description="DYW" evidence="7">
    <location>
        <begin position="653"/>
        <end position="729"/>
    </location>
</feature>
<comment type="caution">
    <text evidence="8">The sequence shown here is derived from an EMBL/GenBank/DDBJ whole genome shotgun (WGS) entry which is preliminary data.</text>
</comment>
<protein>
    <recommendedName>
        <fullName evidence="7">DYW domain-containing protein</fullName>
    </recommendedName>
</protein>
<dbReference type="GO" id="GO:0009507">
    <property type="term" value="C:chloroplast"/>
    <property type="evidence" value="ECO:0007669"/>
    <property type="project" value="UniProtKB-SubCell"/>
</dbReference>
<dbReference type="GO" id="GO:0008270">
    <property type="term" value="F:zinc ion binding"/>
    <property type="evidence" value="ECO:0007669"/>
    <property type="project" value="InterPro"/>
</dbReference>
<name>A0A843W2H1_COLES</name>
<dbReference type="PANTHER" id="PTHR47926">
    <property type="entry name" value="PENTATRICOPEPTIDE REPEAT-CONTAINING PROTEIN"/>
    <property type="match status" value="1"/>
</dbReference>
<dbReference type="Pfam" id="PF20430">
    <property type="entry name" value="Eplus_motif"/>
    <property type="match status" value="1"/>
</dbReference>
<evidence type="ECO:0000259" key="7">
    <source>
        <dbReference type="Pfam" id="PF14432"/>
    </source>
</evidence>
<feature type="repeat" description="PPR" evidence="6">
    <location>
        <begin position="22"/>
        <end position="56"/>
    </location>
</feature>
<dbReference type="AlphaFoldDB" id="A0A843W2H1"/>
<dbReference type="PROSITE" id="PS51375">
    <property type="entry name" value="PPR"/>
    <property type="match status" value="5"/>
</dbReference>
<dbReference type="Pfam" id="PF20431">
    <property type="entry name" value="E_motif"/>
    <property type="match status" value="1"/>
</dbReference>
<evidence type="ECO:0000256" key="4">
    <source>
        <dbReference type="ARBA" id="ARBA00022737"/>
    </source>
</evidence>
<proteinExistence type="predicted"/>
<dbReference type="OrthoDB" id="1921722at2759"/>
<evidence type="ECO:0000256" key="3">
    <source>
        <dbReference type="ARBA" id="ARBA00022640"/>
    </source>
</evidence>
<dbReference type="Gene3D" id="1.25.40.10">
    <property type="entry name" value="Tetratricopeptide repeat domain"/>
    <property type="match status" value="5"/>
</dbReference>
<comment type="subcellular location">
    <subcellularLocation>
        <location evidence="1">Plastid</location>
        <location evidence="1">Chloroplast</location>
    </subcellularLocation>
</comment>
<dbReference type="FunFam" id="1.25.40.10:FF:000395">
    <property type="entry name" value="Pentatricopeptide repeat-containing protein chloroplastic"/>
    <property type="match status" value="1"/>
</dbReference>
<keyword evidence="9" id="KW-1185">Reference proteome</keyword>
<organism evidence="8 9">
    <name type="scientific">Colocasia esculenta</name>
    <name type="common">Wild taro</name>
    <name type="synonym">Arum esculentum</name>
    <dbReference type="NCBI Taxonomy" id="4460"/>
    <lineage>
        <taxon>Eukaryota</taxon>
        <taxon>Viridiplantae</taxon>
        <taxon>Streptophyta</taxon>
        <taxon>Embryophyta</taxon>
        <taxon>Tracheophyta</taxon>
        <taxon>Spermatophyta</taxon>
        <taxon>Magnoliopsida</taxon>
        <taxon>Liliopsida</taxon>
        <taxon>Araceae</taxon>
        <taxon>Aroideae</taxon>
        <taxon>Colocasieae</taxon>
        <taxon>Colocasia</taxon>
    </lineage>
</organism>
<dbReference type="Pfam" id="PF14432">
    <property type="entry name" value="DYW_deaminase"/>
    <property type="match status" value="1"/>
</dbReference>
<dbReference type="Pfam" id="PF13041">
    <property type="entry name" value="PPR_2"/>
    <property type="match status" value="3"/>
</dbReference>
<dbReference type="InterPro" id="IPR002885">
    <property type="entry name" value="PPR_rpt"/>
</dbReference>
<dbReference type="EMBL" id="NMUH01002317">
    <property type="protein sequence ID" value="MQL99244.1"/>
    <property type="molecule type" value="Genomic_DNA"/>
</dbReference>
<feature type="repeat" description="PPR" evidence="6">
    <location>
        <begin position="425"/>
        <end position="459"/>
    </location>
</feature>
<keyword evidence="5" id="KW-0809">Transit peptide</keyword>
<dbReference type="FunFam" id="1.25.40.10:FF:000073">
    <property type="entry name" value="Pentatricopeptide repeat-containing protein chloroplastic"/>
    <property type="match status" value="1"/>
</dbReference>
<evidence type="ECO:0000313" key="9">
    <source>
        <dbReference type="Proteomes" id="UP000652761"/>
    </source>
</evidence>
<dbReference type="GO" id="GO:0003723">
    <property type="term" value="F:RNA binding"/>
    <property type="evidence" value="ECO:0007669"/>
    <property type="project" value="InterPro"/>
</dbReference>
<feature type="repeat" description="PPR" evidence="6">
    <location>
        <begin position="294"/>
        <end position="328"/>
    </location>
</feature>
<sequence>MFVRFGDLLEAWIVFGKMVDRDVFSWNVMVGGYAKSGFLDEALDLYHRMLWASVRPDVYTFPCVLRTCAGVLDLARGTEVHAHVIRFGLESEVDVLNALITMYAKCGDVSSARKVFDGMVRKDLISWNAMMAGYFENDECLQGLELFLTMRNLSVMPDLMTTTSVISASEVLGCSRLGKQIHGYVIRMELVLDVSVCNSLVQMYFCFGNIEEAEMVFLHMASRDVVTWTTMISGYEKNGWPEQALEMYEKLKSADVVADEVTIASSLSACASLGRLDIGMELHDLARNNELLSYTSVGNSLIDMYSKGGRLDKALEVFKRMSDKDVISWSSLISGFRTNHRSFEALNFFRQMQTYLKPNAVTFIAVLSACTEIGALMCGKEIHAQTLRKGLWSQGYLPNALLDMYVKCGRTDYAQVQFNLHEEKDLASWNIMLNGYARRGHGDFAIMLFHRMEEQEVHPDEVTFISLLLACSRSGMVSDGQMYFNLMTQKYSVKPNVKHYACMVDLLGRAGHLEEAHQLIKEMPINPDAAVWGALLNGCRIHREVKLGELAARYIFELDSKSVGYYVLLCNLYANDDRWNDVARVRNLMRERRLVMDPGCSWVEVKGTVHAFLSADKSHPQIRQIHAVLDGLFERMKLMGLDMPDNCFIDEIEASKAEIFCGHSEKLAIVFGLINTTPGAPIWVTKNLYMCGSCHNTVKFMSKIVRREITVRDAEQFHHFKDGKCSCGDEGYWGRYRE</sequence>
<dbReference type="FunFam" id="1.25.40.10:FF:000851">
    <property type="entry name" value="Pentatricopeptide repeat-containing protein103"/>
    <property type="match status" value="1"/>
</dbReference>
<keyword evidence="3" id="KW-0934">Plastid</keyword>
<keyword evidence="4" id="KW-0677">Repeat</keyword>
<gene>
    <name evidence="8" type="ORF">Taro_031961</name>
</gene>
<dbReference type="FunFam" id="1.25.40.10:FF:000776">
    <property type="entry name" value="Pentatricopeptide repeat-containing protein At3g13880"/>
    <property type="match status" value="1"/>
</dbReference>
<dbReference type="InterPro" id="IPR011990">
    <property type="entry name" value="TPR-like_helical_dom_sf"/>
</dbReference>
<keyword evidence="2" id="KW-0150">Chloroplast</keyword>
<feature type="repeat" description="PPR" evidence="6">
    <location>
        <begin position="224"/>
        <end position="258"/>
    </location>
</feature>
<evidence type="ECO:0000256" key="2">
    <source>
        <dbReference type="ARBA" id="ARBA00022528"/>
    </source>
</evidence>
<dbReference type="PANTHER" id="PTHR47926:SF440">
    <property type="entry name" value="REPEAT-CONTAINING PROTEIN, PUTATIVE-RELATED"/>
    <property type="match status" value="1"/>
</dbReference>
<dbReference type="GO" id="GO:0009451">
    <property type="term" value="P:RNA modification"/>
    <property type="evidence" value="ECO:0007669"/>
    <property type="project" value="InterPro"/>
</dbReference>
<dbReference type="InterPro" id="IPR046848">
    <property type="entry name" value="E_motif"/>
</dbReference>
<dbReference type="InterPro" id="IPR032867">
    <property type="entry name" value="DYW_dom"/>
</dbReference>
<evidence type="ECO:0000256" key="5">
    <source>
        <dbReference type="ARBA" id="ARBA00022946"/>
    </source>
</evidence>